<keyword evidence="5" id="KW-0456">Lyase</keyword>
<protein>
    <submittedName>
        <fullName evidence="8">Unannotated protein</fullName>
    </submittedName>
</protein>
<sequence>MGLRLDDPRERRAVEWANDPWDDPDATDAIVVERPRAQRWPFKWLAFTLLAIGLVGVLVAGSVGWWYLQQINPSGDPEPSVNFTVEEGETVETLSVRLQNEGFITNARVFRWYVERQGGLELTPGYYRLRPMDHMGNLMQVLSTPPEQTYTSVTFPEGFTLDRMAARLTDRVPRLLITDFIAAATDGSIRSEWLPEGVNSLEGLLFPDTYQVSNGESAEQVIQRMVSMMERVGRQEDIVVKGYEQALTAYQVLIVASMVEREAKVPEDRAMIARVILNRLRIGMPLQIDATLFYQQDPDRPFSELKEIDSPYNTYRYVGLPPTPIANPGRASIQAVLNPAPNPAEGGAECAVLPDEVRKDQCLWLYYVLADEDGGHAFSVTLEQHEANVQAALEAGLL</sequence>
<dbReference type="PANTHER" id="PTHR30518">
    <property type="entry name" value="ENDOLYTIC MUREIN TRANSGLYCOSYLASE"/>
    <property type="match status" value="1"/>
</dbReference>
<evidence type="ECO:0000256" key="3">
    <source>
        <dbReference type="ARBA" id="ARBA00022989"/>
    </source>
</evidence>
<evidence type="ECO:0000313" key="8">
    <source>
        <dbReference type="EMBL" id="CAB4601404.1"/>
    </source>
</evidence>
<keyword evidence="4 7" id="KW-0472">Membrane</keyword>
<proteinExistence type="inferred from homology"/>
<organism evidence="8">
    <name type="scientific">freshwater metagenome</name>
    <dbReference type="NCBI Taxonomy" id="449393"/>
    <lineage>
        <taxon>unclassified sequences</taxon>
        <taxon>metagenomes</taxon>
        <taxon>ecological metagenomes</taxon>
    </lineage>
</organism>
<dbReference type="Pfam" id="PF02618">
    <property type="entry name" value="YceG"/>
    <property type="match status" value="1"/>
</dbReference>
<dbReference type="CDD" id="cd08010">
    <property type="entry name" value="MltG_like"/>
    <property type="match status" value="1"/>
</dbReference>
<feature type="transmembrane region" description="Helical" evidence="7">
    <location>
        <begin position="44"/>
        <end position="68"/>
    </location>
</feature>
<evidence type="ECO:0000256" key="5">
    <source>
        <dbReference type="ARBA" id="ARBA00023239"/>
    </source>
</evidence>
<dbReference type="NCBIfam" id="TIGR00247">
    <property type="entry name" value="endolytic transglycosylase MltG"/>
    <property type="match status" value="1"/>
</dbReference>
<keyword evidence="1" id="KW-1003">Cell membrane</keyword>
<evidence type="ECO:0000256" key="7">
    <source>
        <dbReference type="SAM" id="Phobius"/>
    </source>
</evidence>
<dbReference type="AlphaFoldDB" id="A0A6J6GQP1"/>
<keyword evidence="2 7" id="KW-0812">Transmembrane</keyword>
<dbReference type="Gene3D" id="3.30.160.60">
    <property type="entry name" value="Classic Zinc Finger"/>
    <property type="match status" value="1"/>
</dbReference>
<dbReference type="HAMAP" id="MF_02065">
    <property type="entry name" value="MltG"/>
    <property type="match status" value="1"/>
</dbReference>
<dbReference type="PANTHER" id="PTHR30518:SF2">
    <property type="entry name" value="ENDOLYTIC MUREIN TRANSGLYCOSYLASE"/>
    <property type="match status" value="1"/>
</dbReference>
<reference evidence="8" key="1">
    <citation type="submission" date="2020-05" db="EMBL/GenBank/DDBJ databases">
        <authorList>
            <person name="Chiriac C."/>
            <person name="Salcher M."/>
            <person name="Ghai R."/>
            <person name="Kavagutti S V."/>
        </authorList>
    </citation>
    <scope>NUCLEOTIDE SEQUENCE</scope>
</reference>
<evidence type="ECO:0000256" key="2">
    <source>
        <dbReference type="ARBA" id="ARBA00022692"/>
    </source>
</evidence>
<dbReference type="Gene3D" id="3.30.1490.480">
    <property type="entry name" value="Endolytic murein transglycosylase"/>
    <property type="match status" value="1"/>
</dbReference>
<evidence type="ECO:0000256" key="4">
    <source>
        <dbReference type="ARBA" id="ARBA00023136"/>
    </source>
</evidence>
<evidence type="ECO:0000256" key="1">
    <source>
        <dbReference type="ARBA" id="ARBA00022475"/>
    </source>
</evidence>
<keyword evidence="3 7" id="KW-1133">Transmembrane helix</keyword>
<dbReference type="InterPro" id="IPR003770">
    <property type="entry name" value="MLTG-like"/>
</dbReference>
<evidence type="ECO:0000256" key="6">
    <source>
        <dbReference type="ARBA" id="ARBA00023316"/>
    </source>
</evidence>
<dbReference type="EMBL" id="CAEZSR010000330">
    <property type="protein sequence ID" value="CAB4601404.1"/>
    <property type="molecule type" value="Genomic_DNA"/>
</dbReference>
<dbReference type="GO" id="GO:0071555">
    <property type="term" value="P:cell wall organization"/>
    <property type="evidence" value="ECO:0007669"/>
    <property type="project" value="UniProtKB-KW"/>
</dbReference>
<accession>A0A6J6GQP1</accession>
<gene>
    <name evidence="8" type="ORF">UFOPK1493_04347</name>
</gene>
<dbReference type="GO" id="GO:0016829">
    <property type="term" value="F:lyase activity"/>
    <property type="evidence" value="ECO:0007669"/>
    <property type="project" value="UniProtKB-KW"/>
</dbReference>
<keyword evidence="6" id="KW-0961">Cell wall biogenesis/degradation</keyword>
<name>A0A6J6GQP1_9ZZZZ</name>